<proteinExistence type="predicted"/>
<reference evidence="1" key="1">
    <citation type="submission" date="2021-06" db="EMBL/GenBank/DDBJ databases">
        <authorList>
            <person name="Kallberg Y."/>
            <person name="Tangrot J."/>
            <person name="Rosling A."/>
        </authorList>
    </citation>
    <scope>NUCLEOTIDE SEQUENCE</scope>
    <source>
        <strain evidence="1">MA453B</strain>
    </source>
</reference>
<dbReference type="EMBL" id="CAJVPY010014888">
    <property type="protein sequence ID" value="CAG8748926.1"/>
    <property type="molecule type" value="Genomic_DNA"/>
</dbReference>
<comment type="caution">
    <text evidence="1">The sequence shown here is derived from an EMBL/GenBank/DDBJ whole genome shotgun (WGS) entry which is preliminary data.</text>
</comment>
<evidence type="ECO:0000313" key="2">
    <source>
        <dbReference type="Proteomes" id="UP000789405"/>
    </source>
</evidence>
<accession>A0A9N9IUA3</accession>
<dbReference type="Proteomes" id="UP000789405">
    <property type="component" value="Unassembled WGS sequence"/>
</dbReference>
<gene>
    <name evidence="1" type="ORF">DERYTH_LOCUS16708</name>
</gene>
<name>A0A9N9IUA3_9GLOM</name>
<protein>
    <submittedName>
        <fullName evidence="1">719_t:CDS:1</fullName>
    </submittedName>
</protein>
<dbReference type="AlphaFoldDB" id="A0A9N9IUA3"/>
<organism evidence="1 2">
    <name type="scientific">Dentiscutata erythropus</name>
    <dbReference type="NCBI Taxonomy" id="1348616"/>
    <lineage>
        <taxon>Eukaryota</taxon>
        <taxon>Fungi</taxon>
        <taxon>Fungi incertae sedis</taxon>
        <taxon>Mucoromycota</taxon>
        <taxon>Glomeromycotina</taxon>
        <taxon>Glomeromycetes</taxon>
        <taxon>Diversisporales</taxon>
        <taxon>Gigasporaceae</taxon>
        <taxon>Dentiscutata</taxon>
    </lineage>
</organism>
<evidence type="ECO:0000313" key="1">
    <source>
        <dbReference type="EMBL" id="CAG8748926.1"/>
    </source>
</evidence>
<keyword evidence="2" id="KW-1185">Reference proteome</keyword>
<sequence length="141" mass="17045">MYQDFLELYNKTSKYTSPTNAKHNSKIKEFHDHDHLIVCKESLDYDGCDDIQKIIEEGHYALVTKAKKPLRYSYFDKEWMIFHLVDYFSYQYVISNQIDKDKTNEFIKYNTKRVKLEKFSNSNNWLLDSFCKYESFAKDTK</sequence>